<feature type="repeat" description="WD" evidence="3">
    <location>
        <begin position="253"/>
        <end position="276"/>
    </location>
</feature>
<evidence type="ECO:0000313" key="7">
    <source>
        <dbReference type="Proteomes" id="UP000320333"/>
    </source>
</evidence>
<dbReference type="InterPro" id="IPR007319">
    <property type="entry name" value="WDR36/Utp21_C"/>
</dbReference>
<dbReference type="SUPFAM" id="SSF50978">
    <property type="entry name" value="WD40 repeat-like"/>
    <property type="match status" value="1"/>
</dbReference>
<dbReference type="InterPro" id="IPR059157">
    <property type="entry name" value="WDR36-Utp21_N"/>
</dbReference>
<gene>
    <name evidence="6" type="ORF">CcCBS67573_g00675</name>
</gene>
<keyword evidence="2" id="KW-0677">Repeat</keyword>
<organism evidence="6 7">
    <name type="scientific">Chytriomyces confervae</name>
    <dbReference type="NCBI Taxonomy" id="246404"/>
    <lineage>
        <taxon>Eukaryota</taxon>
        <taxon>Fungi</taxon>
        <taxon>Fungi incertae sedis</taxon>
        <taxon>Chytridiomycota</taxon>
        <taxon>Chytridiomycota incertae sedis</taxon>
        <taxon>Chytridiomycetes</taxon>
        <taxon>Chytridiales</taxon>
        <taxon>Chytriomycetaceae</taxon>
        <taxon>Chytriomyces</taxon>
    </lineage>
</organism>
<protein>
    <submittedName>
        <fullName evidence="6">Uncharacterized protein</fullName>
    </submittedName>
</protein>
<comment type="caution">
    <text evidence="6">The sequence shown here is derived from an EMBL/GenBank/DDBJ whole genome shotgun (WGS) entry which is preliminary data.</text>
</comment>
<evidence type="ECO:0000259" key="4">
    <source>
        <dbReference type="Pfam" id="PF04192"/>
    </source>
</evidence>
<dbReference type="SMART" id="SM00320">
    <property type="entry name" value="WD40"/>
    <property type="match status" value="10"/>
</dbReference>
<dbReference type="InterPro" id="IPR001680">
    <property type="entry name" value="WD40_rpt"/>
</dbReference>
<dbReference type="InterPro" id="IPR015943">
    <property type="entry name" value="WD40/YVTN_repeat-like_dom_sf"/>
</dbReference>
<reference evidence="6 7" key="1">
    <citation type="journal article" date="2019" name="Sci. Rep.">
        <title>Comparative genomics of chytrid fungi reveal insights into the obligate biotrophic and pathogenic lifestyle of Synchytrium endobioticum.</title>
        <authorList>
            <person name="van de Vossenberg B.T.L.H."/>
            <person name="Warris S."/>
            <person name="Nguyen H.D.T."/>
            <person name="van Gent-Pelzer M.P.E."/>
            <person name="Joly D.L."/>
            <person name="van de Geest H.C."/>
            <person name="Bonants P.J.M."/>
            <person name="Smith D.S."/>
            <person name="Levesque C.A."/>
            <person name="van der Lee T.A.J."/>
        </authorList>
    </citation>
    <scope>NUCLEOTIDE SEQUENCE [LARGE SCALE GENOMIC DNA]</scope>
    <source>
        <strain evidence="6 7">CBS 675.73</strain>
    </source>
</reference>
<feature type="repeat" description="WD" evidence="3">
    <location>
        <begin position="118"/>
        <end position="143"/>
    </location>
</feature>
<dbReference type="EMBL" id="QEAP01000010">
    <property type="protein sequence ID" value="TPX78058.1"/>
    <property type="molecule type" value="Genomic_DNA"/>
</dbReference>
<keyword evidence="7" id="KW-1185">Reference proteome</keyword>
<dbReference type="PROSITE" id="PS50294">
    <property type="entry name" value="WD_REPEATS_REGION"/>
    <property type="match status" value="2"/>
</dbReference>
<dbReference type="PROSITE" id="PS50082">
    <property type="entry name" value="WD_REPEATS_2"/>
    <property type="match status" value="4"/>
</dbReference>
<evidence type="ECO:0000313" key="6">
    <source>
        <dbReference type="EMBL" id="TPX78058.1"/>
    </source>
</evidence>
<sequence>MAATQLVRFRTLGIVCSGTPIAINTLGTNGFFTAVSPLEKSFQLYNMENLHLILSSKEISSKHSISCVVAHNEITLAAAGAKIFIYKRADIVGVLNLPHTESTEDDGEMRFFKMILLGNLVLAAASDNTIRIWNWSTKEYIKTISFDSKFTVTAMVHPSTYVNKILIASGDGRMQLWNFASLTMVYEFPALTSPITCLIQAPAIDVIAIGLQDGRILLKNLKTNAPLRQFRHDSNTPVTAISFRSDDNAECGMMATGGADGGVFIWDLEKGRMIVRVAAGDKSGDAHYEAIHTLEFLVGQPVLVTASGDNSLKEWIFDSESGHPRLWKSRSGHREPPNRIRFVGPDPTTIVTSGSDGTLRKYSTIQDQRNIEFSRKNAAAKKFGATDEDGIPNSIVHFDACETGNEWDDVVTVEANNSLVKTWKLKRGAIGNHQLPVTDKSSAKIATISPCGNFAFIGSALGGIDMYNIQSGRLRKTFSKQNGHTKSIVGLAVDSLTSILVSASLDCSVKIWNIKTSALIHSISLPVPVSSLYFHKDSNIAAVACDDLCLRIIDIEVGRIVRELWGHRNRILDLSLSPDSRWLLSSGLEGTIKLWDIPSSTLIGSLNVDPATSVSFSVDGNYIASSHVNNRGVVLWANTTLFDIASSSIPKELISVPDEEDMMVTSAEEELEVGDDVNKDLIRLSALPLSRVQLLLNLEAIQKRRKPAEKLEKGDSVPFFLGALSSLTSNTSFKANDFDQVEANTEVSKRTLMDFNESTADWHGKVEYIHTLVNLSPSALDLEIRSYSTADFGPFLDLLLENAGSGDLSNYEFVQCILNIFIEAHGSDMVLLPQGIQTKLQELTKRTAQAWRILEDLFQANLAILDHIRS</sequence>
<evidence type="ECO:0000256" key="3">
    <source>
        <dbReference type="PROSITE-ProRule" id="PRU00221"/>
    </source>
</evidence>
<dbReference type="PANTHER" id="PTHR22840">
    <property type="entry name" value="WD REPEAT-CONTAINING PROTEIN 36"/>
    <property type="match status" value="1"/>
</dbReference>
<dbReference type="GO" id="GO:0032040">
    <property type="term" value="C:small-subunit processome"/>
    <property type="evidence" value="ECO:0007669"/>
    <property type="project" value="InterPro"/>
</dbReference>
<dbReference type="STRING" id="246404.A0A507FRN9"/>
<dbReference type="GO" id="GO:0034388">
    <property type="term" value="C:Pwp2p-containing subcomplex of 90S preribosome"/>
    <property type="evidence" value="ECO:0007669"/>
    <property type="project" value="TreeGrafter"/>
</dbReference>
<dbReference type="PROSITE" id="PS00678">
    <property type="entry name" value="WD_REPEATS_1"/>
    <property type="match status" value="2"/>
</dbReference>
<evidence type="ECO:0000256" key="2">
    <source>
        <dbReference type="ARBA" id="ARBA00022737"/>
    </source>
</evidence>
<evidence type="ECO:0000256" key="1">
    <source>
        <dbReference type="ARBA" id="ARBA00022574"/>
    </source>
</evidence>
<dbReference type="InterPro" id="IPR011047">
    <property type="entry name" value="Quinoprotein_ADH-like_sf"/>
</dbReference>
<feature type="domain" description="WDR36/Utp21 C-terminal" evidence="4">
    <location>
        <begin position="675"/>
        <end position="869"/>
    </location>
</feature>
<proteinExistence type="predicted"/>
<feature type="repeat" description="WD" evidence="3">
    <location>
        <begin position="564"/>
        <end position="605"/>
    </location>
</feature>
<dbReference type="InterPro" id="IPR020472">
    <property type="entry name" value="WD40_PAC1"/>
</dbReference>
<dbReference type="GO" id="GO:0006364">
    <property type="term" value="P:rRNA processing"/>
    <property type="evidence" value="ECO:0007669"/>
    <property type="project" value="InterPro"/>
</dbReference>
<feature type="domain" description="WDR36/Utp21 N-terminal" evidence="5">
    <location>
        <begin position="36"/>
        <end position="318"/>
    </location>
</feature>
<dbReference type="OrthoDB" id="10250769at2759"/>
<dbReference type="Pfam" id="PF25171">
    <property type="entry name" value="Beta-prop_WDR36-Utp21_1st"/>
    <property type="match status" value="1"/>
</dbReference>
<dbReference type="SUPFAM" id="SSF50998">
    <property type="entry name" value="Quinoprotein alcohol dehydrogenase-like"/>
    <property type="match status" value="1"/>
</dbReference>
<dbReference type="Pfam" id="PF25168">
    <property type="entry name" value="Beta-prop_WDR36-Utp21_2nd"/>
    <property type="match status" value="1"/>
</dbReference>
<feature type="repeat" description="WD" evidence="3">
    <location>
        <begin position="481"/>
        <end position="522"/>
    </location>
</feature>
<name>A0A507FRN9_9FUNG</name>
<keyword evidence="1 3" id="KW-0853">WD repeat</keyword>
<dbReference type="Proteomes" id="UP000320333">
    <property type="component" value="Unassembled WGS sequence"/>
</dbReference>
<dbReference type="AlphaFoldDB" id="A0A507FRN9"/>
<dbReference type="InterPro" id="IPR019775">
    <property type="entry name" value="WD40_repeat_CS"/>
</dbReference>
<dbReference type="InterPro" id="IPR036322">
    <property type="entry name" value="WD40_repeat_dom_sf"/>
</dbReference>
<dbReference type="Pfam" id="PF04192">
    <property type="entry name" value="Utp21"/>
    <property type="match status" value="1"/>
</dbReference>
<dbReference type="PANTHER" id="PTHR22840:SF12">
    <property type="entry name" value="WD REPEAT-CONTAINING PROTEIN 36"/>
    <property type="match status" value="1"/>
</dbReference>
<evidence type="ECO:0000259" key="5">
    <source>
        <dbReference type="Pfam" id="PF25171"/>
    </source>
</evidence>
<accession>A0A507FRN9</accession>
<dbReference type="PRINTS" id="PR00320">
    <property type="entry name" value="GPROTEINBRPT"/>
</dbReference>
<dbReference type="Gene3D" id="2.130.10.10">
    <property type="entry name" value="YVTN repeat-like/Quinoprotein amine dehydrogenase"/>
    <property type="match status" value="2"/>
</dbReference>